<dbReference type="InterPro" id="IPR012347">
    <property type="entry name" value="Ferritin-like"/>
</dbReference>
<name>A0ABR7GFE0_9FIRM</name>
<comment type="caution">
    <text evidence="3">The sequence shown here is derived from an EMBL/GenBank/DDBJ whole genome shotgun (WGS) entry which is preliminary data.</text>
</comment>
<keyword evidence="1" id="KW-0175">Coiled coil</keyword>
<proteinExistence type="predicted"/>
<keyword evidence="4" id="KW-1185">Reference proteome</keyword>
<accession>A0ABR7GFE0</accession>
<dbReference type="Gene3D" id="1.20.1260.10">
    <property type="match status" value="1"/>
</dbReference>
<organism evidence="3 4">
    <name type="scientific">Roseburia lenta</name>
    <dbReference type="NCBI Taxonomy" id="2763061"/>
    <lineage>
        <taxon>Bacteria</taxon>
        <taxon>Bacillati</taxon>
        <taxon>Bacillota</taxon>
        <taxon>Clostridia</taxon>
        <taxon>Lachnospirales</taxon>
        <taxon>Lachnospiraceae</taxon>
        <taxon>Roseburia</taxon>
    </lineage>
</organism>
<protein>
    <submittedName>
        <fullName evidence="3">DUF2383 domain-containing protein</fullName>
    </submittedName>
</protein>
<gene>
    <name evidence="3" type="ORF">H8R94_02585</name>
</gene>
<feature type="domain" description="DUF2383" evidence="2">
    <location>
        <begin position="15"/>
        <end position="117"/>
    </location>
</feature>
<dbReference type="EMBL" id="JACOPG010000001">
    <property type="protein sequence ID" value="MBC5685510.1"/>
    <property type="molecule type" value="Genomic_DNA"/>
</dbReference>
<dbReference type="Pfam" id="PF09537">
    <property type="entry name" value="DUF2383"/>
    <property type="match status" value="1"/>
</dbReference>
<feature type="coiled-coil region" evidence="1">
    <location>
        <begin position="112"/>
        <end position="146"/>
    </location>
</feature>
<sequence>MDQENISQDSIELLHECDKGIQMGLSAMHQVADKISDDQFRSVLEKSRNTHENLKDKIQSLLQKYGQESDAPNPLLSGMSYLSTNLKIALDAEDTTIADLLTDGCDMGIKSLRKYLNEYERAGDEIKDLCRKIISAEEELRNQLKAFL</sequence>
<evidence type="ECO:0000313" key="3">
    <source>
        <dbReference type="EMBL" id="MBC5685510.1"/>
    </source>
</evidence>
<reference evidence="3 4" key="1">
    <citation type="submission" date="2020-08" db="EMBL/GenBank/DDBJ databases">
        <title>Genome public.</title>
        <authorList>
            <person name="Liu C."/>
            <person name="Sun Q."/>
        </authorList>
    </citation>
    <scope>NUCLEOTIDE SEQUENCE [LARGE SCALE GENOMIC DNA]</scope>
    <source>
        <strain evidence="3 4">NSJ-9</strain>
    </source>
</reference>
<dbReference type="RefSeq" id="WP_118534629.1">
    <property type="nucleotide sequence ID" value="NZ_JACOPG010000001.1"/>
</dbReference>
<evidence type="ECO:0000313" key="4">
    <source>
        <dbReference type="Proteomes" id="UP000643810"/>
    </source>
</evidence>
<evidence type="ECO:0000256" key="1">
    <source>
        <dbReference type="SAM" id="Coils"/>
    </source>
</evidence>
<dbReference type="Proteomes" id="UP000643810">
    <property type="component" value="Unassembled WGS sequence"/>
</dbReference>
<evidence type="ECO:0000259" key="2">
    <source>
        <dbReference type="Pfam" id="PF09537"/>
    </source>
</evidence>
<dbReference type="InterPro" id="IPR019052">
    <property type="entry name" value="DUF2383"/>
</dbReference>